<dbReference type="SUPFAM" id="SSF55347">
    <property type="entry name" value="Glyceraldehyde-3-phosphate dehydrogenase-like, C-terminal domain"/>
    <property type="match status" value="1"/>
</dbReference>
<evidence type="ECO:0000313" key="4">
    <source>
        <dbReference type="Proteomes" id="UP000254978"/>
    </source>
</evidence>
<dbReference type="Gene3D" id="3.30.360.10">
    <property type="entry name" value="Dihydrodipicolinate Reductase, domain 2"/>
    <property type="match status" value="1"/>
</dbReference>
<feature type="domain" description="GFO/IDH/MocA-like oxidoreductase" evidence="2">
    <location>
        <begin position="135"/>
        <end position="256"/>
    </location>
</feature>
<protein>
    <submittedName>
        <fullName evidence="3">Putative dehydrogenase</fullName>
        <ecNumber evidence="3">1.-.-.-</ecNumber>
    </submittedName>
</protein>
<dbReference type="Proteomes" id="UP000254978">
    <property type="component" value="Unassembled WGS sequence"/>
</dbReference>
<dbReference type="RefSeq" id="WP_115280084.1">
    <property type="nucleotide sequence ID" value="NZ_AP022600.1"/>
</dbReference>
<evidence type="ECO:0000259" key="1">
    <source>
        <dbReference type="Pfam" id="PF01408"/>
    </source>
</evidence>
<dbReference type="GO" id="GO:0016491">
    <property type="term" value="F:oxidoreductase activity"/>
    <property type="evidence" value="ECO:0007669"/>
    <property type="project" value="UniProtKB-KW"/>
</dbReference>
<dbReference type="InterPro" id="IPR000683">
    <property type="entry name" value="Gfo/Idh/MocA-like_OxRdtase_N"/>
</dbReference>
<dbReference type="PANTHER" id="PTHR43377:SF1">
    <property type="entry name" value="BILIVERDIN REDUCTASE A"/>
    <property type="match status" value="1"/>
</dbReference>
<dbReference type="InterPro" id="IPR036291">
    <property type="entry name" value="NAD(P)-bd_dom_sf"/>
</dbReference>
<name>A0A378TLI7_9MYCO</name>
<feature type="domain" description="Gfo/Idh/MocA-like oxidoreductase N-terminal" evidence="1">
    <location>
        <begin position="4"/>
        <end position="124"/>
    </location>
</feature>
<dbReference type="SUPFAM" id="SSF51735">
    <property type="entry name" value="NAD(P)-binding Rossmann-fold domains"/>
    <property type="match status" value="1"/>
</dbReference>
<dbReference type="GO" id="GO:0000166">
    <property type="term" value="F:nucleotide binding"/>
    <property type="evidence" value="ECO:0007669"/>
    <property type="project" value="InterPro"/>
</dbReference>
<dbReference type="EC" id="1.-.-.-" evidence="3"/>
<dbReference type="Gene3D" id="3.40.50.720">
    <property type="entry name" value="NAD(P)-binding Rossmann-like Domain"/>
    <property type="match status" value="1"/>
</dbReference>
<dbReference type="OrthoDB" id="256869at2"/>
<dbReference type="Pfam" id="PF22725">
    <property type="entry name" value="GFO_IDH_MocA_C3"/>
    <property type="match status" value="1"/>
</dbReference>
<evidence type="ECO:0000313" key="3">
    <source>
        <dbReference type="EMBL" id="STZ61057.1"/>
    </source>
</evidence>
<accession>A0A378TLI7</accession>
<evidence type="ECO:0000259" key="2">
    <source>
        <dbReference type="Pfam" id="PF22725"/>
    </source>
</evidence>
<keyword evidence="3" id="KW-0560">Oxidoreductase</keyword>
<dbReference type="EMBL" id="UGQT01000001">
    <property type="protein sequence ID" value="STZ61057.1"/>
    <property type="molecule type" value="Genomic_DNA"/>
</dbReference>
<gene>
    <name evidence="3" type="primary">ydgJ</name>
    <name evidence="3" type="ORF">NCTC10821_04601</name>
</gene>
<dbReference type="PANTHER" id="PTHR43377">
    <property type="entry name" value="BILIVERDIN REDUCTASE A"/>
    <property type="match status" value="1"/>
</dbReference>
<proteinExistence type="predicted"/>
<dbReference type="InterPro" id="IPR051450">
    <property type="entry name" value="Gfo/Idh/MocA_Oxidoreductases"/>
</dbReference>
<dbReference type="Pfam" id="PF01408">
    <property type="entry name" value="GFO_IDH_MocA"/>
    <property type="match status" value="1"/>
</dbReference>
<dbReference type="AlphaFoldDB" id="A0A378TLI7"/>
<sequence length="358" mass="38879">MDRINFGVIGTGWCGGIRAVAAANSALVDELHLAETNPERRAEIAEMTRPTTVTDRWEDIIDNPAVDAVAVSATPETLHFPMAKAALEAGKHVLLEKPIAVTLDEADELIEIAEANNLKFTIGYSQRFNSKQAMIKRSITAGTLGDVSSVLLSRHITRSLGAKISGRTKLSPAAMEATHDIDFALWCLEPRRPVRVYSQNAWGVRKDTLGCPDTQYLVITMDDGVVVTVGAGMSLPPGYPNQSTTWMEVIGTEGAILADASHRDIVLNTVSQGVQFPLSTMPGEYVDHVYAGPMERETTHFIEAVAYDRPVMVDAKLARVTMEIYLAADLSAERNQVVELPLSREDLISSLGEHAALA</sequence>
<keyword evidence="4" id="KW-1185">Reference proteome</keyword>
<dbReference type="InterPro" id="IPR055170">
    <property type="entry name" value="GFO_IDH_MocA-like_dom"/>
</dbReference>
<reference evidence="3 4" key="1">
    <citation type="submission" date="2018-06" db="EMBL/GenBank/DDBJ databases">
        <authorList>
            <consortium name="Pathogen Informatics"/>
            <person name="Doyle S."/>
        </authorList>
    </citation>
    <scope>NUCLEOTIDE SEQUENCE [LARGE SCALE GENOMIC DNA]</scope>
    <source>
        <strain evidence="3 4">NCTC10821</strain>
    </source>
</reference>
<organism evidence="3 4">
    <name type="scientific">Mycolicibacterium tokaiense</name>
    <dbReference type="NCBI Taxonomy" id="39695"/>
    <lineage>
        <taxon>Bacteria</taxon>
        <taxon>Bacillati</taxon>
        <taxon>Actinomycetota</taxon>
        <taxon>Actinomycetes</taxon>
        <taxon>Mycobacteriales</taxon>
        <taxon>Mycobacteriaceae</taxon>
        <taxon>Mycolicibacterium</taxon>
    </lineage>
</organism>